<evidence type="ECO:0000256" key="1">
    <source>
        <dbReference type="SAM" id="Phobius"/>
    </source>
</evidence>
<evidence type="ECO:0000313" key="3">
    <source>
        <dbReference type="Proteomes" id="UP001140949"/>
    </source>
</evidence>
<keyword evidence="1" id="KW-0812">Transmembrane</keyword>
<reference evidence="2" key="2">
    <citation type="submission" date="2023-04" db="EMBL/GenBank/DDBJ databases">
        <authorList>
            <person name="Bruccoleri R.E."/>
            <person name="Oakeley E.J."/>
            <person name="Faust A.-M."/>
            <person name="Dessus-Babus S."/>
            <person name="Altorfer M."/>
            <person name="Burckhardt D."/>
            <person name="Oertli M."/>
            <person name="Naumann U."/>
            <person name="Petersen F."/>
            <person name="Wong J."/>
        </authorList>
    </citation>
    <scope>NUCLEOTIDE SEQUENCE</scope>
    <source>
        <strain evidence="2">GSM-AAB239-AS_SAM_17_03QT</strain>
        <tissue evidence="2">Leaf</tissue>
    </source>
</reference>
<reference evidence="2" key="1">
    <citation type="journal article" date="2023" name="GigaByte">
        <title>Genome assembly of the bearded iris, Iris pallida Lam.</title>
        <authorList>
            <person name="Bruccoleri R.E."/>
            <person name="Oakeley E.J."/>
            <person name="Faust A.M.E."/>
            <person name="Altorfer M."/>
            <person name="Dessus-Babus S."/>
            <person name="Burckhardt D."/>
            <person name="Oertli M."/>
            <person name="Naumann U."/>
            <person name="Petersen F."/>
            <person name="Wong J."/>
        </authorList>
    </citation>
    <scope>NUCLEOTIDE SEQUENCE</scope>
    <source>
        <strain evidence="2">GSM-AAB239-AS_SAM_17_03QT</strain>
    </source>
</reference>
<feature type="transmembrane region" description="Helical" evidence="1">
    <location>
        <begin position="55"/>
        <end position="79"/>
    </location>
</feature>
<comment type="caution">
    <text evidence="2">The sequence shown here is derived from an EMBL/GenBank/DDBJ whole genome shotgun (WGS) entry which is preliminary data.</text>
</comment>
<keyword evidence="1" id="KW-1133">Transmembrane helix</keyword>
<organism evidence="2 3">
    <name type="scientific">Iris pallida</name>
    <name type="common">Sweet iris</name>
    <dbReference type="NCBI Taxonomy" id="29817"/>
    <lineage>
        <taxon>Eukaryota</taxon>
        <taxon>Viridiplantae</taxon>
        <taxon>Streptophyta</taxon>
        <taxon>Embryophyta</taxon>
        <taxon>Tracheophyta</taxon>
        <taxon>Spermatophyta</taxon>
        <taxon>Magnoliopsida</taxon>
        <taxon>Liliopsida</taxon>
        <taxon>Asparagales</taxon>
        <taxon>Iridaceae</taxon>
        <taxon>Iridoideae</taxon>
        <taxon>Irideae</taxon>
        <taxon>Iris</taxon>
    </lineage>
</organism>
<sequence>MEVVRRWGLRFYRSYLLFIYIVEQGELGGLLRLGRELARVWLISLSRLNMNVLQLLWAAEFGIGTLGSVGCVKLGLLWFCFLHDYPYNHQVMPDKPA</sequence>
<dbReference type="EMBL" id="JANAVB010000800">
    <property type="protein sequence ID" value="KAJ6853347.1"/>
    <property type="molecule type" value="Genomic_DNA"/>
</dbReference>
<proteinExistence type="predicted"/>
<name>A0AAX6IKP2_IRIPA</name>
<keyword evidence="1" id="KW-0472">Membrane</keyword>
<evidence type="ECO:0000313" key="2">
    <source>
        <dbReference type="EMBL" id="KAJ6853347.1"/>
    </source>
</evidence>
<keyword evidence="3" id="KW-1185">Reference proteome</keyword>
<gene>
    <name evidence="2" type="ORF">M6B38_250495</name>
</gene>
<dbReference type="AlphaFoldDB" id="A0AAX6IKP2"/>
<dbReference type="Proteomes" id="UP001140949">
    <property type="component" value="Unassembled WGS sequence"/>
</dbReference>
<protein>
    <submittedName>
        <fullName evidence="2">Uncharacterized protein</fullName>
    </submittedName>
</protein>
<accession>A0AAX6IKP2</accession>